<dbReference type="GO" id="GO:0016887">
    <property type="term" value="F:ATP hydrolysis activity"/>
    <property type="evidence" value="ECO:0007669"/>
    <property type="project" value="InterPro"/>
</dbReference>
<evidence type="ECO:0000256" key="2">
    <source>
        <dbReference type="ARBA" id="ARBA00022741"/>
    </source>
</evidence>
<reference evidence="5 6" key="1">
    <citation type="submission" date="2019-12" db="EMBL/GenBank/DDBJ databases">
        <title>Draft genome sequencing of Halomonas alimentaria DSM 15356.</title>
        <authorList>
            <person name="Pandiyan K."/>
            <person name="Kushwaha P."/>
            <person name="Gowdham M."/>
            <person name="Chakdar H."/>
            <person name="Singh A."/>
            <person name="Kumar M."/>
            <person name="Saxena A.K."/>
        </authorList>
    </citation>
    <scope>NUCLEOTIDE SEQUENCE [LARGE SCALE GENOMIC DNA]</scope>
    <source>
        <strain evidence="5 6">DSM 15356</strain>
    </source>
</reference>
<feature type="non-terminal residue" evidence="5">
    <location>
        <position position="75"/>
    </location>
</feature>
<dbReference type="InterPro" id="IPR050763">
    <property type="entry name" value="ABC_transporter_ATP-binding"/>
</dbReference>
<dbReference type="Proteomes" id="UP000487929">
    <property type="component" value="Unassembled WGS sequence"/>
</dbReference>
<dbReference type="SUPFAM" id="SSF52540">
    <property type="entry name" value="P-loop containing nucleoside triphosphate hydrolases"/>
    <property type="match status" value="1"/>
</dbReference>
<name>A0A7X5AS50_9GAMM</name>
<feature type="domain" description="ABC transporter" evidence="4">
    <location>
        <begin position="26"/>
        <end position="72"/>
    </location>
</feature>
<evidence type="ECO:0000313" key="6">
    <source>
        <dbReference type="Proteomes" id="UP000487929"/>
    </source>
</evidence>
<comment type="caution">
    <text evidence="5">The sequence shown here is derived from an EMBL/GenBank/DDBJ whole genome shotgun (WGS) entry which is preliminary data.</text>
</comment>
<dbReference type="PANTHER" id="PTHR42711:SF10">
    <property type="entry name" value="ABC TRANSPORTER ATP-BINDING PROTEIN"/>
    <property type="match status" value="1"/>
</dbReference>
<dbReference type="GO" id="GO:0005524">
    <property type="term" value="F:ATP binding"/>
    <property type="evidence" value="ECO:0007669"/>
    <property type="project" value="UniProtKB-KW"/>
</dbReference>
<dbReference type="AlphaFoldDB" id="A0A7X5AS50"/>
<organism evidence="5 6">
    <name type="scientific">Halomonas alimentaria</name>
    <dbReference type="NCBI Taxonomy" id="147248"/>
    <lineage>
        <taxon>Bacteria</taxon>
        <taxon>Pseudomonadati</taxon>
        <taxon>Pseudomonadota</taxon>
        <taxon>Gammaproteobacteria</taxon>
        <taxon>Oceanospirillales</taxon>
        <taxon>Halomonadaceae</taxon>
        <taxon>Halomonas</taxon>
    </lineage>
</organism>
<evidence type="ECO:0000256" key="3">
    <source>
        <dbReference type="ARBA" id="ARBA00022840"/>
    </source>
</evidence>
<protein>
    <submittedName>
        <fullName evidence="5">ATP-binding cassette domain-containing protein</fullName>
    </submittedName>
</protein>
<keyword evidence="1" id="KW-0813">Transport</keyword>
<dbReference type="RefSeq" id="WP_161433167.1">
    <property type="nucleotide sequence ID" value="NZ_WUTT01000005.1"/>
</dbReference>
<dbReference type="Gene3D" id="3.40.50.300">
    <property type="entry name" value="P-loop containing nucleotide triphosphate hydrolases"/>
    <property type="match status" value="1"/>
</dbReference>
<gene>
    <name evidence="5" type="ORF">GRB96_15420</name>
</gene>
<dbReference type="OrthoDB" id="9802264at2"/>
<keyword evidence="6" id="KW-1185">Reference proteome</keyword>
<dbReference type="PANTHER" id="PTHR42711">
    <property type="entry name" value="ABC TRANSPORTER ATP-BINDING PROTEIN"/>
    <property type="match status" value="1"/>
</dbReference>
<dbReference type="InterPro" id="IPR003439">
    <property type="entry name" value="ABC_transporter-like_ATP-bd"/>
</dbReference>
<sequence>MSEARDRTVIRVEGLGKTFSGGFEALKDIDLEIRRGEIFALLGPNGAGKTTLISVICGLVNPSRGRVLVDGYDNV</sequence>
<evidence type="ECO:0000256" key="1">
    <source>
        <dbReference type="ARBA" id="ARBA00022448"/>
    </source>
</evidence>
<keyword evidence="2" id="KW-0547">Nucleotide-binding</keyword>
<evidence type="ECO:0000313" key="5">
    <source>
        <dbReference type="EMBL" id="NAW35796.1"/>
    </source>
</evidence>
<proteinExistence type="predicted"/>
<dbReference type="Pfam" id="PF00005">
    <property type="entry name" value="ABC_tran"/>
    <property type="match status" value="1"/>
</dbReference>
<accession>A0A7X5AS50</accession>
<keyword evidence="3 5" id="KW-0067">ATP-binding</keyword>
<dbReference type="EMBL" id="WUTT01000005">
    <property type="protein sequence ID" value="NAW35796.1"/>
    <property type="molecule type" value="Genomic_DNA"/>
</dbReference>
<evidence type="ECO:0000259" key="4">
    <source>
        <dbReference type="Pfam" id="PF00005"/>
    </source>
</evidence>
<dbReference type="InterPro" id="IPR027417">
    <property type="entry name" value="P-loop_NTPase"/>
</dbReference>